<organism evidence="9 10">
    <name type="scientific">Xanthobacter oligotrophicus</name>
    <dbReference type="NCBI Taxonomy" id="2607286"/>
    <lineage>
        <taxon>Bacteria</taxon>
        <taxon>Pseudomonadati</taxon>
        <taxon>Pseudomonadota</taxon>
        <taxon>Alphaproteobacteria</taxon>
        <taxon>Hyphomicrobiales</taxon>
        <taxon>Xanthobacteraceae</taxon>
        <taxon>Xanthobacter</taxon>
    </lineage>
</organism>
<keyword evidence="5" id="KW-0238">DNA-binding</keyword>
<dbReference type="Gene3D" id="3.40.50.300">
    <property type="entry name" value="P-loop containing nucleotide triphosphate hydrolases"/>
    <property type="match status" value="1"/>
</dbReference>
<accession>A0ABW6ZUU3</accession>
<dbReference type="SUPFAM" id="SSF46689">
    <property type="entry name" value="Homeodomain-like"/>
    <property type="match status" value="1"/>
</dbReference>
<dbReference type="Pfam" id="PF00158">
    <property type="entry name" value="Sigma54_activat"/>
    <property type="match status" value="1"/>
</dbReference>
<keyword evidence="6" id="KW-0010">Activator</keyword>
<evidence type="ECO:0000256" key="3">
    <source>
        <dbReference type="ARBA" id="ARBA00023012"/>
    </source>
</evidence>
<keyword evidence="7" id="KW-0804">Transcription</keyword>
<dbReference type="PROSITE" id="PS00676">
    <property type="entry name" value="SIGMA54_INTERACT_2"/>
    <property type="match status" value="1"/>
</dbReference>
<dbReference type="InterPro" id="IPR025943">
    <property type="entry name" value="Sigma_54_int_dom_ATP-bd_2"/>
</dbReference>
<dbReference type="CDD" id="cd00009">
    <property type="entry name" value="AAA"/>
    <property type="match status" value="1"/>
</dbReference>
<dbReference type="InterPro" id="IPR027417">
    <property type="entry name" value="P-loop_NTPase"/>
</dbReference>
<keyword evidence="10" id="KW-1185">Reference proteome</keyword>
<dbReference type="PROSITE" id="PS00675">
    <property type="entry name" value="SIGMA54_INTERACT_1"/>
    <property type="match status" value="1"/>
</dbReference>
<dbReference type="InterPro" id="IPR009057">
    <property type="entry name" value="Homeodomain-like_sf"/>
</dbReference>
<sequence length="679" mass="73941">MPFGRTGQKFSVPENDDKVMTSWEQFLGGDEFGSDALRRLVDDSWRRCLNNSVDPQRDQAPPPMREDSLHSLRDDCRELLEASQPVMASAREFLAETGTVMVLTDGAGVILNLEGDTRLRDAAANIHLLSGASWSEQACGTNAIGTAIEVGQPVQIHSAEHYCSGIKRWSCSANVIRDPYDGTILGVVDVSGLSDTFNRHSLALVVATAGRIENRLAQQEMDLRLRLLDHCMDRLSGASSDGVVVFDRRGRAVKANGAAADALLELQRTRGEATGAGLSQLRLNWRKQAALPDELPPWMRREWLEPVVTDGERLGIVLRLPGRRATPFRTTGLDAAAKPEAGDDAFSRIVGEAPSLRHAIGRARQLAKSRAPVLLLGETGVGKDVFAQCLHAGSAGRDGAFVALNCGGFSRELLTSELFGYAEGAFTGARRGGMTGKIEAADGGTLFLDEIGEMPKDLQPHFLRVLESGEVYRIGETRPRKVNLRLVAATNRDLRREVEAGRFRMDLFYRVAVTSISIPALRERASDIPLLAEHLVQDLARRQGLAPRRLSPRAIEVLQAYAWPGNVRELRNVIEGMLLIAEGEELTEADIPDEIWTAPANGSVTPLAQAGEAGEAEPLRGLTGMENAERLALLRAMQAHKGNMTAVARDLGIAKSTVYAKLRRFGLEGAVGETRRVHI</sequence>
<keyword evidence="2" id="KW-0067">ATP-binding</keyword>
<dbReference type="InterPro" id="IPR002197">
    <property type="entry name" value="HTH_Fis"/>
</dbReference>
<dbReference type="InterPro" id="IPR025944">
    <property type="entry name" value="Sigma_54_int_dom_CS"/>
</dbReference>
<evidence type="ECO:0000256" key="7">
    <source>
        <dbReference type="ARBA" id="ARBA00023163"/>
    </source>
</evidence>
<evidence type="ECO:0000256" key="4">
    <source>
        <dbReference type="ARBA" id="ARBA00023015"/>
    </source>
</evidence>
<dbReference type="InterPro" id="IPR058031">
    <property type="entry name" value="AAA_lid_NorR"/>
</dbReference>
<feature type="domain" description="Sigma-54 factor interaction" evidence="8">
    <location>
        <begin position="349"/>
        <end position="579"/>
    </location>
</feature>
<comment type="caution">
    <text evidence="9">The sequence shown here is derived from an EMBL/GenBank/DDBJ whole genome shotgun (WGS) entry which is preliminary data.</text>
</comment>
<dbReference type="EMBL" id="JBAFVH010000005">
    <property type="protein sequence ID" value="MFG1372484.1"/>
    <property type="molecule type" value="Genomic_DNA"/>
</dbReference>
<evidence type="ECO:0000256" key="5">
    <source>
        <dbReference type="ARBA" id="ARBA00023125"/>
    </source>
</evidence>
<dbReference type="Gene3D" id="3.30.450.40">
    <property type="match status" value="1"/>
</dbReference>
<dbReference type="InterPro" id="IPR003018">
    <property type="entry name" value="GAF"/>
</dbReference>
<dbReference type="InterPro" id="IPR025662">
    <property type="entry name" value="Sigma_54_int_dom_ATP-bd_1"/>
</dbReference>
<dbReference type="Proteomes" id="UP001604002">
    <property type="component" value="Unassembled WGS sequence"/>
</dbReference>
<dbReference type="PROSITE" id="PS50045">
    <property type="entry name" value="SIGMA54_INTERACT_4"/>
    <property type="match status" value="1"/>
</dbReference>
<evidence type="ECO:0000259" key="8">
    <source>
        <dbReference type="PROSITE" id="PS50045"/>
    </source>
</evidence>
<evidence type="ECO:0000256" key="2">
    <source>
        <dbReference type="ARBA" id="ARBA00022840"/>
    </source>
</evidence>
<dbReference type="InterPro" id="IPR002078">
    <property type="entry name" value="Sigma_54_int"/>
</dbReference>
<name>A0ABW6ZUU3_9HYPH</name>
<gene>
    <name evidence="9" type="ORF">V5F32_09950</name>
</gene>
<dbReference type="Pfam" id="PF01590">
    <property type="entry name" value="GAF"/>
    <property type="match status" value="1"/>
</dbReference>
<keyword evidence="1" id="KW-0547">Nucleotide-binding</keyword>
<keyword evidence="3" id="KW-0902">Two-component regulatory system</keyword>
<dbReference type="SUPFAM" id="SSF52540">
    <property type="entry name" value="P-loop containing nucleoside triphosphate hydrolases"/>
    <property type="match status" value="1"/>
</dbReference>
<dbReference type="Gene3D" id="1.10.8.60">
    <property type="match status" value="1"/>
</dbReference>
<evidence type="ECO:0000313" key="10">
    <source>
        <dbReference type="Proteomes" id="UP001604002"/>
    </source>
</evidence>
<dbReference type="InterPro" id="IPR003593">
    <property type="entry name" value="AAA+_ATPase"/>
</dbReference>
<dbReference type="SMART" id="SM00382">
    <property type="entry name" value="AAA"/>
    <property type="match status" value="1"/>
</dbReference>
<proteinExistence type="predicted"/>
<protein>
    <submittedName>
        <fullName evidence="9">Sigma-54-dependent Fis family transcriptional regulator</fullName>
    </submittedName>
</protein>
<dbReference type="Gene3D" id="1.10.10.60">
    <property type="entry name" value="Homeodomain-like"/>
    <property type="match status" value="1"/>
</dbReference>
<dbReference type="InterPro" id="IPR029016">
    <property type="entry name" value="GAF-like_dom_sf"/>
</dbReference>
<evidence type="ECO:0000256" key="6">
    <source>
        <dbReference type="ARBA" id="ARBA00023159"/>
    </source>
</evidence>
<evidence type="ECO:0000256" key="1">
    <source>
        <dbReference type="ARBA" id="ARBA00022741"/>
    </source>
</evidence>
<dbReference type="PROSITE" id="PS00688">
    <property type="entry name" value="SIGMA54_INTERACT_3"/>
    <property type="match status" value="1"/>
</dbReference>
<dbReference type="PANTHER" id="PTHR32071">
    <property type="entry name" value="TRANSCRIPTIONAL REGULATORY PROTEIN"/>
    <property type="match status" value="1"/>
</dbReference>
<keyword evidence="4" id="KW-0805">Transcription regulation</keyword>
<dbReference type="RefSeq" id="WP_393992372.1">
    <property type="nucleotide sequence ID" value="NZ_JBAFVH010000005.1"/>
</dbReference>
<dbReference type="PANTHER" id="PTHR32071:SF81">
    <property type="entry name" value="PROPIONATE CATABOLISM OPERON REGULATORY PROTEIN"/>
    <property type="match status" value="1"/>
</dbReference>
<reference evidence="9 10" key="1">
    <citation type="submission" date="2024-02" db="EMBL/GenBank/DDBJ databases">
        <title>Expansion and revision of Xanthobacter and proposal of Roseixanthobacter gen. nov.</title>
        <authorList>
            <person name="Soltysiak M.P.M."/>
            <person name="Jalihal A."/>
            <person name="Ory A."/>
            <person name="Chrisophersen C."/>
            <person name="Lee A.D."/>
            <person name="Boulton J."/>
            <person name="Springer M."/>
        </authorList>
    </citation>
    <scope>NUCLEOTIDE SEQUENCE [LARGE SCALE GENOMIC DNA]</scope>
    <source>
        <strain evidence="9 10">23A</strain>
    </source>
</reference>
<dbReference type="PRINTS" id="PR01590">
    <property type="entry name" value="HTHFIS"/>
</dbReference>
<dbReference type="Pfam" id="PF25601">
    <property type="entry name" value="AAA_lid_14"/>
    <property type="match status" value="1"/>
</dbReference>
<evidence type="ECO:0000313" key="9">
    <source>
        <dbReference type="EMBL" id="MFG1372484.1"/>
    </source>
</evidence>
<dbReference type="Pfam" id="PF02954">
    <property type="entry name" value="HTH_8"/>
    <property type="match status" value="1"/>
</dbReference>